<keyword evidence="2" id="KW-1185">Reference proteome</keyword>
<dbReference type="AlphaFoldDB" id="A0A9P4PZN9"/>
<name>A0A9P4PZN9_9PLEO</name>
<sequence>MPTPTMATPNAPTNILTPDQRIALEQQERYARYKRNIAIGGAIACPAIALLPPRKLDLYTFSLAVGFYFSADQLAQSYKGRPLLSLITPSFGSPISTLPTEKARETSRILKEREEAERARREGVEGLGKEKKGLLGKLWMGGEEEGWKERRLEEERRALEEGKSYTDIILEQIWESVDECMIILV</sequence>
<dbReference type="Proteomes" id="UP000799764">
    <property type="component" value="Unassembled WGS sequence"/>
</dbReference>
<organism evidence="1 2">
    <name type="scientific">Karstenula rhodostoma CBS 690.94</name>
    <dbReference type="NCBI Taxonomy" id="1392251"/>
    <lineage>
        <taxon>Eukaryota</taxon>
        <taxon>Fungi</taxon>
        <taxon>Dikarya</taxon>
        <taxon>Ascomycota</taxon>
        <taxon>Pezizomycotina</taxon>
        <taxon>Dothideomycetes</taxon>
        <taxon>Pleosporomycetidae</taxon>
        <taxon>Pleosporales</taxon>
        <taxon>Massarineae</taxon>
        <taxon>Didymosphaeriaceae</taxon>
        <taxon>Karstenula</taxon>
    </lineage>
</organism>
<dbReference type="OrthoDB" id="5411041at2759"/>
<comment type="caution">
    <text evidence="1">The sequence shown here is derived from an EMBL/GenBank/DDBJ whole genome shotgun (WGS) entry which is preliminary data.</text>
</comment>
<reference evidence="1" key="1">
    <citation type="journal article" date="2020" name="Stud. Mycol.">
        <title>101 Dothideomycetes genomes: a test case for predicting lifestyles and emergence of pathogens.</title>
        <authorList>
            <person name="Haridas S."/>
            <person name="Albert R."/>
            <person name="Binder M."/>
            <person name="Bloem J."/>
            <person name="Labutti K."/>
            <person name="Salamov A."/>
            <person name="Andreopoulos B."/>
            <person name="Baker S."/>
            <person name="Barry K."/>
            <person name="Bills G."/>
            <person name="Bluhm B."/>
            <person name="Cannon C."/>
            <person name="Castanera R."/>
            <person name="Culley D."/>
            <person name="Daum C."/>
            <person name="Ezra D."/>
            <person name="Gonzalez J."/>
            <person name="Henrissat B."/>
            <person name="Kuo A."/>
            <person name="Liang C."/>
            <person name="Lipzen A."/>
            <person name="Lutzoni F."/>
            <person name="Magnuson J."/>
            <person name="Mondo S."/>
            <person name="Nolan M."/>
            <person name="Ohm R."/>
            <person name="Pangilinan J."/>
            <person name="Park H.-J."/>
            <person name="Ramirez L."/>
            <person name="Alfaro M."/>
            <person name="Sun H."/>
            <person name="Tritt A."/>
            <person name="Yoshinaga Y."/>
            <person name="Zwiers L.-H."/>
            <person name="Turgeon B."/>
            <person name="Goodwin S."/>
            <person name="Spatafora J."/>
            <person name="Crous P."/>
            <person name="Grigoriev I."/>
        </authorList>
    </citation>
    <scope>NUCLEOTIDE SEQUENCE</scope>
    <source>
        <strain evidence="1">CBS 690.94</strain>
    </source>
</reference>
<dbReference type="EMBL" id="MU001492">
    <property type="protein sequence ID" value="KAF2451841.1"/>
    <property type="molecule type" value="Genomic_DNA"/>
</dbReference>
<gene>
    <name evidence="1" type="ORF">P171DRAFT_12646</name>
</gene>
<protein>
    <submittedName>
        <fullName evidence="1">Uncharacterized protein</fullName>
    </submittedName>
</protein>
<evidence type="ECO:0000313" key="2">
    <source>
        <dbReference type="Proteomes" id="UP000799764"/>
    </source>
</evidence>
<evidence type="ECO:0000313" key="1">
    <source>
        <dbReference type="EMBL" id="KAF2451841.1"/>
    </source>
</evidence>
<proteinExistence type="predicted"/>
<accession>A0A9P4PZN9</accession>